<organism evidence="1 2">
    <name type="scientific">Thiocapsa marina 5811</name>
    <dbReference type="NCBI Taxonomy" id="768671"/>
    <lineage>
        <taxon>Bacteria</taxon>
        <taxon>Pseudomonadati</taxon>
        <taxon>Pseudomonadota</taxon>
        <taxon>Gammaproteobacteria</taxon>
        <taxon>Chromatiales</taxon>
        <taxon>Chromatiaceae</taxon>
        <taxon>Thiocapsa</taxon>
    </lineage>
</organism>
<dbReference type="SMART" id="SM00028">
    <property type="entry name" value="TPR"/>
    <property type="match status" value="4"/>
</dbReference>
<evidence type="ECO:0000313" key="1">
    <source>
        <dbReference type="EMBL" id="EGV16762.1"/>
    </source>
</evidence>
<dbReference type="SUPFAM" id="SSF48452">
    <property type="entry name" value="TPR-like"/>
    <property type="match status" value="2"/>
</dbReference>
<dbReference type="AlphaFoldDB" id="F9UG36"/>
<name>F9UG36_9GAMM</name>
<dbReference type="eggNOG" id="COG0457">
    <property type="taxonomic scope" value="Bacteria"/>
</dbReference>
<dbReference type="RefSeq" id="WP_007194761.1">
    <property type="nucleotide sequence ID" value="NZ_AFWV01000014.1"/>
</dbReference>
<keyword evidence="2" id="KW-1185">Reference proteome</keyword>
<dbReference type="OrthoDB" id="5751246at2"/>
<evidence type="ECO:0000313" key="2">
    <source>
        <dbReference type="Proteomes" id="UP000005459"/>
    </source>
</evidence>
<proteinExistence type="predicted"/>
<dbReference type="Pfam" id="PF14559">
    <property type="entry name" value="TPR_19"/>
    <property type="match status" value="1"/>
</dbReference>
<dbReference type="InterPro" id="IPR019734">
    <property type="entry name" value="TPR_rpt"/>
</dbReference>
<sequence length="644" mass="70645">MSKKSAKPKSKPATGASAVLSSQLKAIERLMERREYATAARRLRALIEAHPDQSGPRRLLVEALEGSQGSGAAAIAAFDWAERRPKSLPAQEMLFRYALQFGHVMLADRTAERLRALGAETRGFPMAPAIRADLLRQPDGSSATAEQMLRFDIGKLHLGGHDFAGVVRWLDGVDLTPAKNNRAMSLFHLDRIEDALAAFLALWKEDPDNLFALGWAARLRLYQGDETGARGLTTPLAAATARRVEDAVPQLDALLLLGEDNAALSAFARVERSDWFGIGEPQQQAMLSHLAACAASRLGEAKRARALCKASLAHLPNFKPALEGRTVIDAAGDALAYPPVFGLGQALPLTWLNRMRDAGNDAFSHLAKVTASNDFLDALYVGGDDGLRGLVAFILQYRAERGDPGAAERLKRFARLPIGTKQTRFGFLRTLYDKGLLPRDEPLEIWDGEHVTQVKLINTEIRRDPVPSNLPEDLDMLLGRSIECFNARDYADAEILLKRILEHAPGHRVALGNLAAVLSARGHDQEARDLLRDAVARHPDYIFARCNLAVMLIEDGDLDEAARLLEGLYESPSLHVQDIFVLYGALAMLSRARGDQAAADALIANLEALVEDEDDARRFALAKRLQARVRPVAAKRGWFKRSDA</sequence>
<dbReference type="InterPro" id="IPR011990">
    <property type="entry name" value="TPR-like_helical_dom_sf"/>
</dbReference>
<dbReference type="Proteomes" id="UP000005459">
    <property type="component" value="Unassembled WGS sequence"/>
</dbReference>
<dbReference type="STRING" id="768671.ThimaDRAFT_3889"/>
<evidence type="ECO:0008006" key="3">
    <source>
        <dbReference type="Google" id="ProtNLM"/>
    </source>
</evidence>
<dbReference type="EMBL" id="AFWV01000014">
    <property type="protein sequence ID" value="EGV16762.1"/>
    <property type="molecule type" value="Genomic_DNA"/>
</dbReference>
<gene>
    <name evidence="1" type="ORF">ThimaDRAFT_3889</name>
</gene>
<dbReference type="Gene3D" id="1.25.40.10">
    <property type="entry name" value="Tetratricopeptide repeat domain"/>
    <property type="match status" value="2"/>
</dbReference>
<accession>F9UG36</accession>
<reference evidence="1 2" key="1">
    <citation type="submission" date="2011-06" db="EMBL/GenBank/DDBJ databases">
        <title>The draft genome of Thiocapsa marina 5811.</title>
        <authorList>
            <consortium name="US DOE Joint Genome Institute (JGI-PGF)"/>
            <person name="Lucas S."/>
            <person name="Han J."/>
            <person name="Cheng J.-F."/>
            <person name="Goodwin L."/>
            <person name="Pitluck S."/>
            <person name="Peters L."/>
            <person name="Land M.L."/>
            <person name="Hauser L."/>
            <person name="Vogl K."/>
            <person name="Liu Z."/>
            <person name="Imhoff J."/>
            <person name="Thiel V."/>
            <person name="Frigaard N.-U."/>
            <person name="Bryant D."/>
            <person name="Woyke T.J."/>
        </authorList>
    </citation>
    <scope>NUCLEOTIDE SEQUENCE [LARGE SCALE GENOMIC DNA]</scope>
    <source>
        <strain evidence="1 2">5811</strain>
    </source>
</reference>
<protein>
    <recommendedName>
        <fullName evidence="3">Tetratricopeptide repeat protein</fullName>
    </recommendedName>
</protein>